<protein>
    <submittedName>
        <fullName evidence="3">Flagellar rod assembly protein/muramidase FlgJ</fullName>
    </submittedName>
</protein>
<evidence type="ECO:0000259" key="2">
    <source>
        <dbReference type="Pfam" id="PF10135"/>
    </source>
</evidence>
<keyword evidence="3" id="KW-0966">Cell projection</keyword>
<keyword evidence="3" id="KW-0969">Cilium</keyword>
<accession>A0A1X6YGT4</accession>
<gene>
    <name evidence="3" type="ORF">ROJ8625_00771</name>
</gene>
<dbReference type="Pfam" id="PF10135">
    <property type="entry name" value="Rod-binding"/>
    <property type="match status" value="1"/>
</dbReference>
<name>A0A1X6YGT4_9RHOB</name>
<evidence type="ECO:0000313" key="3">
    <source>
        <dbReference type="EMBL" id="SLN21094.1"/>
    </source>
</evidence>
<sequence>MRPEIPVTMPQAPPRRNDNARQLRDAAIALEAQFLSEMLEAARFGEPRDSFGGGTSEAQFASFLRDAHARELAERGGIGLAEQIFETMKDRMHD</sequence>
<organism evidence="3 4">
    <name type="scientific">Roseivivax jejudonensis</name>
    <dbReference type="NCBI Taxonomy" id="1529041"/>
    <lineage>
        <taxon>Bacteria</taxon>
        <taxon>Pseudomonadati</taxon>
        <taxon>Pseudomonadota</taxon>
        <taxon>Alphaproteobacteria</taxon>
        <taxon>Rhodobacterales</taxon>
        <taxon>Roseobacteraceae</taxon>
        <taxon>Roseivivax</taxon>
    </lineage>
</organism>
<dbReference type="Proteomes" id="UP000193570">
    <property type="component" value="Unassembled WGS sequence"/>
</dbReference>
<reference evidence="3 4" key="1">
    <citation type="submission" date="2017-03" db="EMBL/GenBank/DDBJ databases">
        <authorList>
            <person name="Afonso C.L."/>
            <person name="Miller P.J."/>
            <person name="Scott M.A."/>
            <person name="Spackman E."/>
            <person name="Goraichik I."/>
            <person name="Dimitrov K.M."/>
            <person name="Suarez D.L."/>
            <person name="Swayne D.E."/>
        </authorList>
    </citation>
    <scope>NUCLEOTIDE SEQUENCE [LARGE SCALE GENOMIC DNA]</scope>
    <source>
        <strain evidence="3 4">CECT 8625</strain>
    </source>
</reference>
<feature type="region of interest" description="Disordered" evidence="1">
    <location>
        <begin position="1"/>
        <end position="20"/>
    </location>
</feature>
<keyword evidence="4" id="KW-1185">Reference proteome</keyword>
<proteinExistence type="predicted"/>
<evidence type="ECO:0000256" key="1">
    <source>
        <dbReference type="SAM" id="MobiDB-lite"/>
    </source>
</evidence>
<dbReference type="InterPro" id="IPR019301">
    <property type="entry name" value="Flagellar_prot_FlgJ_N"/>
</dbReference>
<dbReference type="RefSeq" id="WP_085790488.1">
    <property type="nucleotide sequence ID" value="NZ_FWFK01000001.1"/>
</dbReference>
<evidence type="ECO:0000313" key="4">
    <source>
        <dbReference type="Proteomes" id="UP000193570"/>
    </source>
</evidence>
<feature type="domain" description="Flagellar protein FlgJ N-terminal" evidence="2">
    <location>
        <begin position="38"/>
        <end position="86"/>
    </location>
</feature>
<dbReference type="EMBL" id="FWFK01000001">
    <property type="protein sequence ID" value="SLN21094.1"/>
    <property type="molecule type" value="Genomic_DNA"/>
</dbReference>
<keyword evidence="3" id="KW-0282">Flagellum</keyword>
<dbReference type="AlphaFoldDB" id="A0A1X6YGT4"/>